<evidence type="ECO:0000313" key="5">
    <source>
        <dbReference type="Proteomes" id="UP000243297"/>
    </source>
</evidence>
<dbReference type="Gene3D" id="3.20.20.450">
    <property type="entry name" value="EAL domain"/>
    <property type="match status" value="1"/>
</dbReference>
<dbReference type="Pfam" id="PF00563">
    <property type="entry name" value="EAL"/>
    <property type="match status" value="1"/>
</dbReference>
<feature type="domain" description="EAL" evidence="2">
    <location>
        <begin position="510"/>
        <end position="765"/>
    </location>
</feature>
<evidence type="ECO:0000259" key="3">
    <source>
        <dbReference type="PROSITE" id="PS50887"/>
    </source>
</evidence>
<dbReference type="Proteomes" id="UP000243297">
    <property type="component" value="Unassembled WGS sequence"/>
</dbReference>
<keyword evidence="1" id="KW-0812">Transmembrane</keyword>
<dbReference type="GO" id="GO:0071111">
    <property type="term" value="F:cyclic-guanylate-specific phosphodiesterase activity"/>
    <property type="evidence" value="ECO:0007669"/>
    <property type="project" value="InterPro"/>
</dbReference>
<evidence type="ECO:0000313" key="4">
    <source>
        <dbReference type="EMBL" id="SJZ54391.1"/>
    </source>
</evidence>
<dbReference type="InterPro" id="IPR043128">
    <property type="entry name" value="Rev_trsase/Diguanyl_cyclase"/>
</dbReference>
<gene>
    <name evidence="4" type="ORF">SAMN02745191_0900</name>
</gene>
<keyword evidence="1" id="KW-1133">Transmembrane helix</keyword>
<dbReference type="EMBL" id="FUWY01000002">
    <property type="protein sequence ID" value="SJZ54391.1"/>
    <property type="molecule type" value="Genomic_DNA"/>
</dbReference>
<dbReference type="PANTHER" id="PTHR33121:SF70">
    <property type="entry name" value="SIGNALING PROTEIN YKOW"/>
    <property type="match status" value="1"/>
</dbReference>
<feature type="transmembrane region" description="Helical" evidence="1">
    <location>
        <begin position="21"/>
        <end position="45"/>
    </location>
</feature>
<evidence type="ECO:0000256" key="1">
    <source>
        <dbReference type="SAM" id="Phobius"/>
    </source>
</evidence>
<dbReference type="CDD" id="cd01948">
    <property type="entry name" value="EAL"/>
    <property type="match status" value="1"/>
</dbReference>
<dbReference type="InterPro" id="IPR050706">
    <property type="entry name" value="Cyclic-di-GMP_PDE-like"/>
</dbReference>
<dbReference type="Gene3D" id="3.30.70.270">
    <property type="match status" value="1"/>
</dbReference>
<protein>
    <submittedName>
        <fullName evidence="4">Diguanylate cyclase (GGDEF) domain-containing protein</fullName>
    </submittedName>
</protein>
<feature type="domain" description="GGDEF" evidence="3">
    <location>
        <begin position="366"/>
        <end position="493"/>
    </location>
</feature>
<dbReference type="SUPFAM" id="SSF141868">
    <property type="entry name" value="EAL domain-like"/>
    <property type="match status" value="1"/>
</dbReference>
<keyword evidence="1" id="KW-0472">Membrane</keyword>
<name>A0A1T4LIE7_9FIRM</name>
<sequence length="770" mass="88464">MRHQQNKKNSALKHVDNREQTIFRYFALFCCALCVVVGSVCYWFYGRINDTIQTESKNYLLEISNRIQNNIDRSINNTYLMLHTTDMVLEKTNAISFDDLAQIYEYQKDNWNFESLLLIDENGNAYDNEGNSIFLSGGAYLQDAILSNKQAMSPLQVVDGKEVSIFVVPIKEKIINGIEMTALAATFDTQDLAELLSMESFNNQAYSQIVSKDGTTIISTDEANDRNFGYNILNSIESSNSVSDTTMTTLRSNIQNGVSGQIKFTHNNQTEYMVYYPIGDTNWTLLTFIPSAVVSEKSTLLLSVTIFISVFIIIAFAFLIVALIVTFTRYQKQLENIAFIDSVTGGNTVDRFYVNASSILSKKNESKYAFIYVNLEKFKILNDKFGREVGDEILKTLYGIVNNTLSASECMCRISADNFCILLQYENKDITINRITQWQISASEYIEKHKTIWSLPTAQFGVYIIDDESLSFPQMIDRAKLSLKENFIIINSKVHCGFYNERVRKLLLREKQLEDMMESALENQEFQMYLQPKYDVLSENIIGAEALARWSSKSEGMIYPSEFIPLFERNGFIVQLDIWMFEHLCILLRNWIDEGKELIKISINCSRIHLRNEEFLKPYIYFKNMYQIPDNIIEIELTESIVLEDIEKFKSVVDQIHQAGFGCSMDDFGSGYSSLNIIQEIPVDTLKLDKIFFDNERRNPVRTEAVVKSVIGLANALSMKTVAEGIEHFEQVKMLRKIGCDYIQGYVYAKPMPIHEFEELLNNNPRGEKQ</sequence>
<reference evidence="5" key="1">
    <citation type="submission" date="2017-02" db="EMBL/GenBank/DDBJ databases">
        <authorList>
            <person name="Varghese N."/>
            <person name="Submissions S."/>
        </authorList>
    </citation>
    <scope>NUCLEOTIDE SEQUENCE [LARGE SCALE GENOMIC DNA]</scope>
    <source>
        <strain evidence="5">ATCC 25662</strain>
    </source>
</reference>
<dbReference type="PANTHER" id="PTHR33121">
    <property type="entry name" value="CYCLIC DI-GMP PHOSPHODIESTERASE PDEF"/>
    <property type="match status" value="1"/>
</dbReference>
<proteinExistence type="predicted"/>
<dbReference type="STRING" id="118967.SAMN02745191_0900"/>
<dbReference type="RefSeq" id="WP_078711326.1">
    <property type="nucleotide sequence ID" value="NZ_FUWY01000002.1"/>
</dbReference>
<dbReference type="PROSITE" id="PS50887">
    <property type="entry name" value="GGDEF"/>
    <property type="match status" value="1"/>
</dbReference>
<dbReference type="Gene3D" id="3.30.450.20">
    <property type="entry name" value="PAS domain"/>
    <property type="match status" value="1"/>
</dbReference>
<dbReference type="SMART" id="SM00052">
    <property type="entry name" value="EAL"/>
    <property type="match status" value="1"/>
</dbReference>
<dbReference type="CDD" id="cd12912">
    <property type="entry name" value="PDC2_MCP_like"/>
    <property type="match status" value="1"/>
</dbReference>
<dbReference type="InterPro" id="IPR029787">
    <property type="entry name" value="Nucleotide_cyclase"/>
</dbReference>
<dbReference type="Pfam" id="PF00990">
    <property type="entry name" value="GGDEF"/>
    <property type="match status" value="1"/>
</dbReference>
<dbReference type="SUPFAM" id="SSF55073">
    <property type="entry name" value="Nucleotide cyclase"/>
    <property type="match status" value="1"/>
</dbReference>
<dbReference type="InterPro" id="IPR035919">
    <property type="entry name" value="EAL_sf"/>
</dbReference>
<accession>A0A1T4LIE7</accession>
<feature type="transmembrane region" description="Helical" evidence="1">
    <location>
        <begin position="300"/>
        <end position="325"/>
    </location>
</feature>
<evidence type="ECO:0000259" key="2">
    <source>
        <dbReference type="PROSITE" id="PS50883"/>
    </source>
</evidence>
<dbReference type="AlphaFoldDB" id="A0A1T4LIE7"/>
<dbReference type="NCBIfam" id="TIGR00254">
    <property type="entry name" value="GGDEF"/>
    <property type="match status" value="1"/>
</dbReference>
<organism evidence="4 5">
    <name type="scientific">Anaerorhabdus furcosa</name>
    <dbReference type="NCBI Taxonomy" id="118967"/>
    <lineage>
        <taxon>Bacteria</taxon>
        <taxon>Bacillati</taxon>
        <taxon>Bacillota</taxon>
        <taxon>Erysipelotrichia</taxon>
        <taxon>Erysipelotrichales</taxon>
        <taxon>Erysipelotrichaceae</taxon>
        <taxon>Anaerorhabdus</taxon>
    </lineage>
</organism>
<dbReference type="InterPro" id="IPR001633">
    <property type="entry name" value="EAL_dom"/>
</dbReference>
<dbReference type="PROSITE" id="PS50883">
    <property type="entry name" value="EAL"/>
    <property type="match status" value="1"/>
</dbReference>
<dbReference type="OrthoDB" id="1049477at2"/>
<keyword evidence="5" id="KW-1185">Reference proteome</keyword>
<dbReference type="InterPro" id="IPR000160">
    <property type="entry name" value="GGDEF_dom"/>
</dbReference>
<dbReference type="SMART" id="SM00267">
    <property type="entry name" value="GGDEF"/>
    <property type="match status" value="1"/>
</dbReference>